<protein>
    <submittedName>
        <fullName evidence="6">SSU ribosomal protein S1p</fullName>
    </submittedName>
</protein>
<reference evidence="6 7" key="1">
    <citation type="journal article" date="2018" name="Front. Microbiol.">
        <title>Hydrolytic Capabilities as a Key to Environmental Success: Chitinolytic and Cellulolytic Acidobacteria From Acidic Sub-arctic Soils and Boreal Peatlands.</title>
        <authorList>
            <person name="Belova S.E."/>
            <person name="Ravin N.V."/>
            <person name="Pankratov T.A."/>
            <person name="Rakitin A.L."/>
            <person name="Ivanova A.A."/>
            <person name="Beletsky A.V."/>
            <person name="Mardanov A.V."/>
            <person name="Sinninghe Damste J.S."/>
            <person name="Dedysh S.N."/>
        </authorList>
    </citation>
    <scope>NUCLEOTIDE SEQUENCE [LARGE SCALE GENOMIC DNA]</scope>
    <source>
        <strain evidence="6 7">SBC82</strain>
    </source>
</reference>
<evidence type="ECO:0000256" key="4">
    <source>
        <dbReference type="ARBA" id="ARBA00025604"/>
    </source>
</evidence>
<evidence type="ECO:0000256" key="3">
    <source>
        <dbReference type="ARBA" id="ARBA00023274"/>
    </source>
</evidence>
<dbReference type="RefSeq" id="WP_114207974.1">
    <property type="nucleotide sequence ID" value="NZ_CP030840.1"/>
</dbReference>
<dbReference type="InterPro" id="IPR003029">
    <property type="entry name" value="S1_domain"/>
</dbReference>
<dbReference type="PRINTS" id="PR00681">
    <property type="entry name" value="RIBOSOMALS1"/>
</dbReference>
<dbReference type="GO" id="GO:0022627">
    <property type="term" value="C:cytosolic small ribosomal subunit"/>
    <property type="evidence" value="ECO:0007669"/>
    <property type="project" value="TreeGrafter"/>
</dbReference>
<feature type="domain" description="S1 motif" evidence="5">
    <location>
        <begin position="292"/>
        <end position="362"/>
    </location>
</feature>
<dbReference type="SUPFAM" id="SSF50249">
    <property type="entry name" value="Nucleic acid-binding proteins"/>
    <property type="match status" value="5"/>
</dbReference>
<sequence length="562" mass="61231">MPDSNVPELSAPDLAAVEPVESFSDILSQFEKNQVRKSDDGSRQIDATLVALTAESALFDIGFKTEGILPLAAFAGKEIKVGDHFQVSVKGRDAEGYYELSLLKVVQPKDWSLLEQAFNDKEAVLGTITAVVKGGLTVDIGTRAFMPASRSGARDAAEMAKLIGQQVRVRIIKLEVAEEDVVVDRRVLAEEEERVTKERRYSEVREGDVVQGVVRSLADYGAFVDLGGVDGLLHVSDIAWSRVANPADVLAVGQTVEVKVLKIDPEKKRISLGLKQLQPQPWDSVPDKYKTGERVRGPVTRLTEFGAFVELEPGVEGLIHLSEMSWAKKVHKPGDIFKQGEIVEAVILGIKLEERRISLGFKQLLTDPWAEAAQRLGPGSVVEGPVTSFTKFGAFIQVAEGLEGMVHISEITAEMRLHHPQEALKVGEVVKAQVLELDKEKRQLKLSIKQLTPISVDEYFAEHKSGDIVTGRVIEIADGLARVELGEGIYGESTVPQTSQSALSVTAGAKADLSSLTSMLQARWKGSSPAATPVPKLAEGHIRSFRIKTLDASTRIIQLTLN</sequence>
<dbReference type="GO" id="GO:0006412">
    <property type="term" value="P:translation"/>
    <property type="evidence" value="ECO:0007669"/>
    <property type="project" value="TreeGrafter"/>
</dbReference>
<evidence type="ECO:0000313" key="7">
    <source>
        <dbReference type="Proteomes" id="UP000253606"/>
    </source>
</evidence>
<dbReference type="OrthoDB" id="9804077at2"/>
<evidence type="ECO:0000313" key="6">
    <source>
        <dbReference type="EMBL" id="AXC12858.1"/>
    </source>
</evidence>
<dbReference type="PANTHER" id="PTHR10724:SF7">
    <property type="entry name" value="SMALL RIBOSOMAL SUBUNIT PROTEIN BS1C"/>
    <property type="match status" value="1"/>
</dbReference>
<dbReference type="EMBL" id="CP030840">
    <property type="protein sequence ID" value="AXC12858.1"/>
    <property type="molecule type" value="Genomic_DNA"/>
</dbReference>
<keyword evidence="2 6" id="KW-0689">Ribosomal protein</keyword>
<dbReference type="Pfam" id="PF00575">
    <property type="entry name" value="S1"/>
    <property type="match status" value="4"/>
</dbReference>
<dbReference type="PROSITE" id="PS50126">
    <property type="entry name" value="S1"/>
    <property type="match status" value="4"/>
</dbReference>
<feature type="domain" description="S1 motif" evidence="5">
    <location>
        <begin position="207"/>
        <end position="275"/>
    </location>
</feature>
<dbReference type="CDD" id="cd05688">
    <property type="entry name" value="S1_RPS1_repeat_ec3"/>
    <property type="match status" value="1"/>
</dbReference>
<dbReference type="Gene3D" id="2.40.50.140">
    <property type="entry name" value="Nucleic acid-binding proteins"/>
    <property type="match status" value="4"/>
</dbReference>
<organism evidence="6 7">
    <name type="scientific">Acidisarcina polymorpha</name>
    <dbReference type="NCBI Taxonomy" id="2211140"/>
    <lineage>
        <taxon>Bacteria</taxon>
        <taxon>Pseudomonadati</taxon>
        <taxon>Acidobacteriota</taxon>
        <taxon>Terriglobia</taxon>
        <taxon>Terriglobales</taxon>
        <taxon>Acidobacteriaceae</taxon>
        <taxon>Acidisarcina</taxon>
    </lineage>
</organism>
<name>A0A2Z5G1A1_9BACT</name>
<comment type="function">
    <text evidence="4">Binds mRNA; thus facilitating recognition of the initiation point. It is needed to translate mRNA with a short Shine-Dalgarno (SD) purine-rich sequence.</text>
</comment>
<dbReference type="FunFam" id="2.40.50.140:FF:000051">
    <property type="entry name" value="RNA-binding transcriptional accessory protein"/>
    <property type="match status" value="1"/>
</dbReference>
<dbReference type="SMART" id="SM00316">
    <property type="entry name" value="S1"/>
    <property type="match status" value="6"/>
</dbReference>
<dbReference type="AlphaFoldDB" id="A0A2Z5G1A1"/>
<dbReference type="InterPro" id="IPR012340">
    <property type="entry name" value="NA-bd_OB-fold"/>
</dbReference>
<dbReference type="Proteomes" id="UP000253606">
    <property type="component" value="Chromosome"/>
</dbReference>
<evidence type="ECO:0000259" key="5">
    <source>
        <dbReference type="PROSITE" id="PS50126"/>
    </source>
</evidence>
<dbReference type="FunFam" id="2.40.50.140:FF:000103">
    <property type="entry name" value="protein RRP5 homolog"/>
    <property type="match status" value="1"/>
</dbReference>
<feature type="domain" description="S1 motif" evidence="5">
    <location>
        <begin position="379"/>
        <end position="449"/>
    </location>
</feature>
<gene>
    <name evidence="6" type="ORF">ACPOL_3573</name>
</gene>
<dbReference type="PANTHER" id="PTHR10724">
    <property type="entry name" value="30S RIBOSOMAL PROTEIN S1"/>
    <property type="match status" value="1"/>
</dbReference>
<dbReference type="InterPro" id="IPR050437">
    <property type="entry name" value="Ribos_protein_bS1-like"/>
</dbReference>
<dbReference type="GO" id="GO:0003735">
    <property type="term" value="F:structural constituent of ribosome"/>
    <property type="evidence" value="ECO:0007669"/>
    <property type="project" value="TreeGrafter"/>
</dbReference>
<keyword evidence="7" id="KW-1185">Reference proteome</keyword>
<evidence type="ECO:0000256" key="1">
    <source>
        <dbReference type="ARBA" id="ARBA00006767"/>
    </source>
</evidence>
<accession>A0A2Z5G1A1</accession>
<dbReference type="GO" id="GO:0003729">
    <property type="term" value="F:mRNA binding"/>
    <property type="evidence" value="ECO:0007669"/>
    <property type="project" value="UniProtKB-ARBA"/>
</dbReference>
<comment type="similarity">
    <text evidence="1">Belongs to the bacterial ribosomal protein bS1 family.</text>
</comment>
<dbReference type="CDD" id="cd04465">
    <property type="entry name" value="S1_RPS1_repeat_ec2_hs2"/>
    <property type="match status" value="1"/>
</dbReference>
<keyword evidence="3" id="KW-0687">Ribonucleoprotein</keyword>
<dbReference type="KEGG" id="abas:ACPOL_3573"/>
<feature type="domain" description="S1 motif" evidence="5">
    <location>
        <begin position="121"/>
        <end position="186"/>
    </location>
</feature>
<proteinExistence type="inferred from homology"/>
<dbReference type="InterPro" id="IPR035104">
    <property type="entry name" value="Ribosomal_protein_S1-like"/>
</dbReference>
<evidence type="ECO:0000256" key="2">
    <source>
        <dbReference type="ARBA" id="ARBA00022980"/>
    </source>
</evidence>